<dbReference type="OrthoDB" id="10539726at2759"/>
<protein>
    <submittedName>
        <fullName evidence="1">Uncharacterized protein</fullName>
    </submittedName>
</protein>
<evidence type="ECO:0000313" key="1">
    <source>
        <dbReference type="EMBL" id="RNA19039.1"/>
    </source>
</evidence>
<name>A0A3M7R6F9_BRAPC</name>
<sequence>MIRILFNIKKKCIRLVESKVQNGEINMNFCELKIEQDGISRYYCRFMGHGRSAALVLELIDENRCNFKESEETHSKHPDQHRNIFNDIYLI</sequence>
<dbReference type="EMBL" id="REGN01004117">
    <property type="protein sequence ID" value="RNA19039.1"/>
    <property type="molecule type" value="Genomic_DNA"/>
</dbReference>
<accession>A0A3M7R6F9</accession>
<reference evidence="1 2" key="1">
    <citation type="journal article" date="2018" name="Sci. Rep.">
        <title>Genomic signatures of local adaptation to the degree of environmental predictability in rotifers.</title>
        <authorList>
            <person name="Franch-Gras L."/>
            <person name="Hahn C."/>
            <person name="Garcia-Roger E.M."/>
            <person name="Carmona M.J."/>
            <person name="Serra M."/>
            <person name="Gomez A."/>
        </authorList>
    </citation>
    <scope>NUCLEOTIDE SEQUENCE [LARGE SCALE GENOMIC DNA]</scope>
    <source>
        <strain evidence="1">HYR1</strain>
    </source>
</reference>
<comment type="caution">
    <text evidence="1">The sequence shown here is derived from an EMBL/GenBank/DDBJ whole genome shotgun (WGS) entry which is preliminary data.</text>
</comment>
<evidence type="ECO:0000313" key="2">
    <source>
        <dbReference type="Proteomes" id="UP000276133"/>
    </source>
</evidence>
<keyword evidence="2" id="KW-1185">Reference proteome</keyword>
<gene>
    <name evidence="1" type="ORF">BpHYR1_028226</name>
</gene>
<organism evidence="1 2">
    <name type="scientific">Brachionus plicatilis</name>
    <name type="common">Marine rotifer</name>
    <name type="synonym">Brachionus muelleri</name>
    <dbReference type="NCBI Taxonomy" id="10195"/>
    <lineage>
        <taxon>Eukaryota</taxon>
        <taxon>Metazoa</taxon>
        <taxon>Spiralia</taxon>
        <taxon>Gnathifera</taxon>
        <taxon>Rotifera</taxon>
        <taxon>Eurotatoria</taxon>
        <taxon>Monogononta</taxon>
        <taxon>Pseudotrocha</taxon>
        <taxon>Ploima</taxon>
        <taxon>Brachionidae</taxon>
        <taxon>Brachionus</taxon>
    </lineage>
</organism>
<dbReference type="Proteomes" id="UP000276133">
    <property type="component" value="Unassembled WGS sequence"/>
</dbReference>
<proteinExistence type="predicted"/>
<dbReference type="AlphaFoldDB" id="A0A3M7R6F9"/>